<dbReference type="PANTHER" id="PTHR42954:SF2">
    <property type="entry name" value="FE(2+) TRANSPORT PROTEIN A"/>
    <property type="match status" value="1"/>
</dbReference>
<name>A0A0R2CI99_9LACO</name>
<sequence length="159" mass="17672">MESLAAIKEKGKYIVVDIIGEPHFVRRLAEMGLVVNSNLTVISILQNESGLVAFLKGQRLAISGSLASNILVKEIDELDDLQIEPLAQLEIGKSAVVSKIIGERPVRRRLMDMGLTKNTVIKILRVAPLGDPIELVLRGYKLSIRKQEAEYIMVREVLE</sequence>
<feature type="domain" description="Ferrous iron transporter FeoA-like" evidence="2">
    <location>
        <begin position="2"/>
        <end position="74"/>
    </location>
</feature>
<dbReference type="OrthoDB" id="9811076at2"/>
<dbReference type="PANTHER" id="PTHR42954">
    <property type="entry name" value="FE(2+) TRANSPORT PROTEIN A"/>
    <property type="match status" value="1"/>
</dbReference>
<comment type="caution">
    <text evidence="3">The sequence shown here is derived from an EMBL/GenBank/DDBJ whole genome shotgun (WGS) entry which is preliminary data.</text>
</comment>
<evidence type="ECO:0000313" key="3">
    <source>
        <dbReference type="EMBL" id="KRM89716.1"/>
    </source>
</evidence>
<dbReference type="eggNOG" id="COG1918">
    <property type="taxonomic scope" value="Bacteria"/>
</dbReference>
<dbReference type="Proteomes" id="UP000051576">
    <property type="component" value="Unassembled WGS sequence"/>
</dbReference>
<dbReference type="GO" id="GO:0046914">
    <property type="term" value="F:transition metal ion binding"/>
    <property type="evidence" value="ECO:0007669"/>
    <property type="project" value="InterPro"/>
</dbReference>
<organism evidence="3 4">
    <name type="scientific">Liquorilactobacillus vini DSM 20605</name>
    <dbReference type="NCBI Taxonomy" id="1133569"/>
    <lineage>
        <taxon>Bacteria</taxon>
        <taxon>Bacillati</taxon>
        <taxon>Bacillota</taxon>
        <taxon>Bacilli</taxon>
        <taxon>Lactobacillales</taxon>
        <taxon>Lactobacillaceae</taxon>
        <taxon>Liquorilactobacillus</taxon>
    </lineage>
</organism>
<dbReference type="SUPFAM" id="SSF50037">
    <property type="entry name" value="C-terminal domain of transcriptional repressors"/>
    <property type="match status" value="2"/>
</dbReference>
<dbReference type="InterPro" id="IPR008988">
    <property type="entry name" value="Transcriptional_repressor_C"/>
</dbReference>
<dbReference type="PATRIC" id="fig|1133569.4.peg.9"/>
<keyword evidence="4" id="KW-1185">Reference proteome</keyword>
<dbReference type="Pfam" id="PF04023">
    <property type="entry name" value="FeoA"/>
    <property type="match status" value="2"/>
</dbReference>
<dbReference type="InterPro" id="IPR007167">
    <property type="entry name" value="Fe-transptr_FeoA-like"/>
</dbReference>
<accession>A0A0R2CI99</accession>
<feature type="domain" description="Ferrous iron transporter FeoA-like" evidence="2">
    <location>
        <begin position="84"/>
        <end position="156"/>
    </location>
</feature>
<evidence type="ECO:0000259" key="2">
    <source>
        <dbReference type="SMART" id="SM00899"/>
    </source>
</evidence>
<dbReference type="AlphaFoldDB" id="A0A0R2CI99"/>
<dbReference type="Gene3D" id="2.30.30.90">
    <property type="match status" value="2"/>
</dbReference>
<protein>
    <submittedName>
        <fullName evidence="3">Ferrous iron (Fe2+) uptake protein FeoA</fullName>
    </submittedName>
</protein>
<dbReference type="STRING" id="1133569.FD21_GL000009"/>
<proteinExistence type="predicted"/>
<dbReference type="RefSeq" id="WP_010580071.1">
    <property type="nucleotide sequence ID" value="NZ_AHYZ01000059.1"/>
</dbReference>
<dbReference type="EMBL" id="AYYX01000001">
    <property type="protein sequence ID" value="KRM89716.1"/>
    <property type="molecule type" value="Genomic_DNA"/>
</dbReference>
<gene>
    <name evidence="3" type="ORF">FD21_GL000009</name>
</gene>
<dbReference type="InterPro" id="IPR038157">
    <property type="entry name" value="FeoA_core_dom"/>
</dbReference>
<keyword evidence="1" id="KW-0408">Iron</keyword>
<dbReference type="InterPro" id="IPR052713">
    <property type="entry name" value="FeoA"/>
</dbReference>
<evidence type="ECO:0000313" key="4">
    <source>
        <dbReference type="Proteomes" id="UP000051576"/>
    </source>
</evidence>
<dbReference type="SMART" id="SM00899">
    <property type="entry name" value="FeoA"/>
    <property type="match status" value="2"/>
</dbReference>
<evidence type="ECO:0000256" key="1">
    <source>
        <dbReference type="ARBA" id="ARBA00023004"/>
    </source>
</evidence>
<reference evidence="3 4" key="1">
    <citation type="journal article" date="2015" name="Genome Announc.">
        <title>Expanding the biotechnology potential of lactobacilli through comparative genomics of 213 strains and associated genera.</title>
        <authorList>
            <person name="Sun Z."/>
            <person name="Harris H.M."/>
            <person name="McCann A."/>
            <person name="Guo C."/>
            <person name="Argimon S."/>
            <person name="Zhang W."/>
            <person name="Yang X."/>
            <person name="Jeffery I.B."/>
            <person name="Cooney J.C."/>
            <person name="Kagawa T.F."/>
            <person name="Liu W."/>
            <person name="Song Y."/>
            <person name="Salvetti E."/>
            <person name="Wrobel A."/>
            <person name="Rasinkangas P."/>
            <person name="Parkhill J."/>
            <person name="Rea M.C."/>
            <person name="O'Sullivan O."/>
            <person name="Ritari J."/>
            <person name="Douillard F.P."/>
            <person name="Paul Ross R."/>
            <person name="Yang R."/>
            <person name="Briner A.E."/>
            <person name="Felis G.E."/>
            <person name="de Vos W.M."/>
            <person name="Barrangou R."/>
            <person name="Klaenhammer T.R."/>
            <person name="Caufield P.W."/>
            <person name="Cui Y."/>
            <person name="Zhang H."/>
            <person name="O'Toole P.W."/>
        </authorList>
    </citation>
    <scope>NUCLEOTIDE SEQUENCE [LARGE SCALE GENOMIC DNA]</scope>
    <source>
        <strain evidence="3 4">DSM 20605</strain>
    </source>
</reference>